<protein>
    <recommendedName>
        <fullName evidence="3">DUF1963 domain-containing protein</fullName>
    </recommendedName>
</protein>
<organism evidence="1 2">
    <name type="scientific">Aspergillus cavernicola</name>
    <dbReference type="NCBI Taxonomy" id="176166"/>
    <lineage>
        <taxon>Eukaryota</taxon>
        <taxon>Fungi</taxon>
        <taxon>Dikarya</taxon>
        <taxon>Ascomycota</taxon>
        <taxon>Pezizomycotina</taxon>
        <taxon>Eurotiomycetes</taxon>
        <taxon>Eurotiomycetidae</taxon>
        <taxon>Eurotiales</taxon>
        <taxon>Aspergillaceae</taxon>
        <taxon>Aspergillus</taxon>
        <taxon>Aspergillus subgen. Nidulantes</taxon>
    </lineage>
</organism>
<dbReference type="Proteomes" id="UP001610335">
    <property type="component" value="Unassembled WGS sequence"/>
</dbReference>
<sequence length="164" mass="18904">MHAQILADGIEEFHFRLDVYFLPNASNEDCIAHYQAEKAIRGDFMQMRQDAEQRLDANLPPPDQPTPRLPGMINIYSPIKGLDLSELLFIHPDRSWRDGAQRMCYITYGPGFELGQPFGEGWYGFEVGDDDESLGLYMWECSRPGWEETLGVYQHVAVRGWTSW</sequence>
<evidence type="ECO:0008006" key="3">
    <source>
        <dbReference type="Google" id="ProtNLM"/>
    </source>
</evidence>
<gene>
    <name evidence="1" type="ORF">BDW59DRAFT_160321</name>
</gene>
<accession>A0ABR4IHX1</accession>
<evidence type="ECO:0000313" key="2">
    <source>
        <dbReference type="Proteomes" id="UP001610335"/>
    </source>
</evidence>
<comment type="caution">
    <text evidence="1">The sequence shown here is derived from an EMBL/GenBank/DDBJ whole genome shotgun (WGS) entry which is preliminary data.</text>
</comment>
<name>A0ABR4IHX1_9EURO</name>
<proteinExistence type="predicted"/>
<dbReference type="EMBL" id="JBFXLS010000025">
    <property type="protein sequence ID" value="KAL2827356.1"/>
    <property type="molecule type" value="Genomic_DNA"/>
</dbReference>
<evidence type="ECO:0000313" key="1">
    <source>
        <dbReference type="EMBL" id="KAL2827356.1"/>
    </source>
</evidence>
<reference evidence="1 2" key="1">
    <citation type="submission" date="2024-07" db="EMBL/GenBank/DDBJ databases">
        <title>Section-level genome sequencing and comparative genomics of Aspergillus sections Usti and Cavernicolus.</title>
        <authorList>
            <consortium name="Lawrence Berkeley National Laboratory"/>
            <person name="Nybo J.L."/>
            <person name="Vesth T.C."/>
            <person name="Theobald S."/>
            <person name="Frisvad J.C."/>
            <person name="Larsen T.O."/>
            <person name="Kjaerboelling I."/>
            <person name="Rothschild-Mancinelli K."/>
            <person name="Lyhne E.K."/>
            <person name="Kogle M.E."/>
            <person name="Barry K."/>
            <person name="Clum A."/>
            <person name="Na H."/>
            <person name="Ledsgaard L."/>
            <person name="Lin J."/>
            <person name="Lipzen A."/>
            <person name="Kuo A."/>
            <person name="Riley R."/>
            <person name="Mondo S."/>
            <person name="LaButti K."/>
            <person name="Haridas S."/>
            <person name="Pangalinan J."/>
            <person name="Salamov A.A."/>
            <person name="Simmons B.A."/>
            <person name="Magnuson J.K."/>
            <person name="Chen J."/>
            <person name="Drula E."/>
            <person name="Henrissat B."/>
            <person name="Wiebenga A."/>
            <person name="Lubbers R.J."/>
            <person name="Gomes A.C."/>
            <person name="Makela M.R."/>
            <person name="Stajich J."/>
            <person name="Grigoriev I.V."/>
            <person name="Mortensen U.H."/>
            <person name="De vries R.P."/>
            <person name="Baker S.E."/>
            <person name="Andersen M.R."/>
        </authorList>
    </citation>
    <scope>NUCLEOTIDE SEQUENCE [LARGE SCALE GENOMIC DNA]</scope>
    <source>
        <strain evidence="1 2">CBS 600.67</strain>
    </source>
</reference>
<keyword evidence="2" id="KW-1185">Reference proteome</keyword>